<dbReference type="Pfam" id="PF04542">
    <property type="entry name" value="Sigma70_r2"/>
    <property type="match status" value="1"/>
</dbReference>
<dbReference type="InterPro" id="IPR013324">
    <property type="entry name" value="RNA_pol_sigma_r3/r4-like"/>
</dbReference>
<evidence type="ECO:0000256" key="6">
    <source>
        <dbReference type="RuleBase" id="RU000716"/>
    </source>
</evidence>
<dbReference type="GO" id="GO:0016987">
    <property type="term" value="F:sigma factor activity"/>
    <property type="evidence" value="ECO:0007669"/>
    <property type="project" value="UniProtKB-KW"/>
</dbReference>
<keyword evidence="4 6" id="KW-0238">DNA-binding</keyword>
<comment type="similarity">
    <text evidence="1 6">Belongs to the sigma-70 factor family. ECF subfamily.</text>
</comment>
<evidence type="ECO:0000256" key="1">
    <source>
        <dbReference type="ARBA" id="ARBA00010641"/>
    </source>
</evidence>
<keyword evidence="2 6" id="KW-0805">Transcription regulation</keyword>
<dbReference type="PANTHER" id="PTHR43133">
    <property type="entry name" value="RNA POLYMERASE ECF-TYPE SIGMA FACTO"/>
    <property type="match status" value="1"/>
</dbReference>
<dbReference type="CDD" id="cd06171">
    <property type="entry name" value="Sigma70_r4"/>
    <property type="match status" value="1"/>
</dbReference>
<dbReference type="InterPro" id="IPR014284">
    <property type="entry name" value="RNA_pol_sigma-70_dom"/>
</dbReference>
<dbReference type="Gene3D" id="1.10.10.10">
    <property type="entry name" value="Winged helix-like DNA-binding domain superfamily/Winged helix DNA-binding domain"/>
    <property type="match status" value="1"/>
</dbReference>
<name>A0A5D0MEP0_9BACT</name>
<dbReference type="InterPro" id="IPR036388">
    <property type="entry name" value="WH-like_DNA-bd_sf"/>
</dbReference>
<evidence type="ECO:0000313" key="10">
    <source>
        <dbReference type="Proteomes" id="UP000324143"/>
    </source>
</evidence>
<dbReference type="EMBL" id="VSIX01000004">
    <property type="protein sequence ID" value="TYB32137.1"/>
    <property type="molecule type" value="Genomic_DNA"/>
</dbReference>
<gene>
    <name evidence="9" type="ORF">FXF47_00710</name>
</gene>
<dbReference type="NCBIfam" id="TIGR02937">
    <property type="entry name" value="sigma70-ECF"/>
    <property type="match status" value="1"/>
</dbReference>
<evidence type="ECO:0000313" key="9">
    <source>
        <dbReference type="EMBL" id="TYB32137.1"/>
    </source>
</evidence>
<organism evidence="9 10">
    <name type="scientific">Candidatus Mcinerneyibacterium aminivorans</name>
    <dbReference type="NCBI Taxonomy" id="2703815"/>
    <lineage>
        <taxon>Bacteria</taxon>
        <taxon>Candidatus Macinerneyibacteriota</taxon>
        <taxon>Candidatus Mcinerneyibacteria</taxon>
        <taxon>Candidatus Mcinerneyibacteriales</taxon>
        <taxon>Candidatus Mcinerneyibacteriaceae</taxon>
        <taxon>Candidatus Mcinerneyibacterium</taxon>
    </lineage>
</organism>
<evidence type="ECO:0000259" key="7">
    <source>
        <dbReference type="Pfam" id="PF04542"/>
    </source>
</evidence>
<evidence type="ECO:0000256" key="5">
    <source>
        <dbReference type="ARBA" id="ARBA00023163"/>
    </source>
</evidence>
<dbReference type="Pfam" id="PF08281">
    <property type="entry name" value="Sigma70_r4_2"/>
    <property type="match status" value="1"/>
</dbReference>
<dbReference type="InterPro" id="IPR007627">
    <property type="entry name" value="RNA_pol_sigma70_r2"/>
</dbReference>
<keyword evidence="5 6" id="KW-0804">Transcription</keyword>
<dbReference type="GO" id="GO:0003677">
    <property type="term" value="F:DNA binding"/>
    <property type="evidence" value="ECO:0007669"/>
    <property type="project" value="UniProtKB-KW"/>
</dbReference>
<dbReference type="AlphaFoldDB" id="A0A5D0MEP0"/>
<dbReference type="InterPro" id="IPR013325">
    <property type="entry name" value="RNA_pol_sigma_r2"/>
</dbReference>
<evidence type="ECO:0000259" key="8">
    <source>
        <dbReference type="Pfam" id="PF08281"/>
    </source>
</evidence>
<dbReference type="PANTHER" id="PTHR43133:SF51">
    <property type="entry name" value="RNA POLYMERASE SIGMA FACTOR"/>
    <property type="match status" value="1"/>
</dbReference>
<keyword evidence="3 6" id="KW-0731">Sigma factor</keyword>
<dbReference type="InterPro" id="IPR013249">
    <property type="entry name" value="RNA_pol_sigma70_r4_t2"/>
</dbReference>
<dbReference type="GO" id="GO:0006352">
    <property type="term" value="P:DNA-templated transcription initiation"/>
    <property type="evidence" value="ECO:0007669"/>
    <property type="project" value="InterPro"/>
</dbReference>
<dbReference type="SUPFAM" id="SSF88659">
    <property type="entry name" value="Sigma3 and sigma4 domains of RNA polymerase sigma factors"/>
    <property type="match status" value="1"/>
</dbReference>
<keyword evidence="10" id="KW-1185">Reference proteome</keyword>
<comment type="caution">
    <text evidence="9">The sequence shown here is derived from an EMBL/GenBank/DDBJ whole genome shotgun (WGS) entry which is preliminary data.</text>
</comment>
<reference evidence="9" key="1">
    <citation type="submission" date="2019-08" db="EMBL/GenBank/DDBJ databases">
        <title>Genomic characterization of a novel candidate phylum (ARYD3) from a high temperature, high salinity tertiary oil reservoir in north central Oklahoma, USA.</title>
        <authorList>
            <person name="Youssef N.H."/>
            <person name="Yadav A."/>
            <person name="Elshahed M.S."/>
        </authorList>
    </citation>
    <scope>NUCLEOTIDE SEQUENCE [LARGE SCALE GENOMIC DNA]</scope>
    <source>
        <strain evidence="9">ARYD3</strain>
    </source>
</reference>
<sequence>MAKNYKELTDFELVKLIEEGDIKAFEEIFERYRMFVKNIARKFSNENNRVEEILQNTFLKVFMKIDQFKKNAKFSSWLYTICKNEGRMFLREREKYRKFKNIEDRMDHFERKENKSIDEKVELKDLKKTVKKAISELPKHYQQVLKKAAFEGKKYQEIAEELDLTTPQVKSRLYRARQKLKEMLAKHIKYTSY</sequence>
<dbReference type="Proteomes" id="UP000324143">
    <property type="component" value="Unassembled WGS sequence"/>
</dbReference>
<accession>A0A5D0MEP0</accession>
<evidence type="ECO:0000256" key="3">
    <source>
        <dbReference type="ARBA" id="ARBA00023082"/>
    </source>
</evidence>
<evidence type="ECO:0000256" key="4">
    <source>
        <dbReference type="ARBA" id="ARBA00023125"/>
    </source>
</evidence>
<dbReference type="PROSITE" id="PS01063">
    <property type="entry name" value="SIGMA70_ECF"/>
    <property type="match status" value="1"/>
</dbReference>
<dbReference type="InterPro" id="IPR000838">
    <property type="entry name" value="RNA_pol_sigma70_ECF_CS"/>
</dbReference>
<feature type="domain" description="RNA polymerase sigma-70 region 2" evidence="7">
    <location>
        <begin position="28"/>
        <end position="94"/>
    </location>
</feature>
<dbReference type="Gene3D" id="1.10.1740.10">
    <property type="match status" value="1"/>
</dbReference>
<evidence type="ECO:0000256" key="2">
    <source>
        <dbReference type="ARBA" id="ARBA00023015"/>
    </source>
</evidence>
<feature type="domain" description="RNA polymerase sigma factor 70 region 4 type 2" evidence="8">
    <location>
        <begin position="130"/>
        <end position="180"/>
    </location>
</feature>
<proteinExistence type="inferred from homology"/>
<protein>
    <recommendedName>
        <fullName evidence="6">RNA polymerase sigma factor</fullName>
    </recommendedName>
</protein>
<dbReference type="InterPro" id="IPR039425">
    <property type="entry name" value="RNA_pol_sigma-70-like"/>
</dbReference>
<dbReference type="SUPFAM" id="SSF88946">
    <property type="entry name" value="Sigma2 domain of RNA polymerase sigma factors"/>
    <property type="match status" value="1"/>
</dbReference>